<evidence type="ECO:0000256" key="1">
    <source>
        <dbReference type="SAM" id="MobiDB-lite"/>
    </source>
</evidence>
<protein>
    <submittedName>
        <fullName evidence="3">Uncharacterized protein</fullName>
    </submittedName>
</protein>
<sequence length="133" mass="15222">MQSQCKVGSELTETDFLHAYLAMQRDSIGCNGVYKEWRLPAPNFVQTKRGREGRRAHVLHARRGNSLTTTIDNGLSCSQREDGSRDQRPREVTTSDGDDHKQWQIILAEKLLGITDHGRQQHPDWQQPGRLFP</sequence>
<dbReference type="WBParaSite" id="HCON_00070110-00001">
    <property type="protein sequence ID" value="HCON_00070110-00001"/>
    <property type="gene ID" value="HCON_00070110"/>
</dbReference>
<dbReference type="Proteomes" id="UP000025227">
    <property type="component" value="Unplaced"/>
</dbReference>
<evidence type="ECO:0000313" key="3">
    <source>
        <dbReference type="WBParaSite" id="HCON_00070110-00001"/>
    </source>
</evidence>
<dbReference type="AlphaFoldDB" id="A0A7I4Y8T7"/>
<keyword evidence="2" id="KW-1185">Reference proteome</keyword>
<accession>A0A7I4Y8T7</accession>
<feature type="region of interest" description="Disordered" evidence="1">
    <location>
        <begin position="65"/>
        <end position="101"/>
    </location>
</feature>
<reference evidence="3" key="1">
    <citation type="submission" date="2020-12" db="UniProtKB">
        <authorList>
            <consortium name="WormBaseParasite"/>
        </authorList>
    </citation>
    <scope>IDENTIFICATION</scope>
    <source>
        <strain evidence="3">MHco3</strain>
    </source>
</reference>
<evidence type="ECO:0000313" key="2">
    <source>
        <dbReference type="Proteomes" id="UP000025227"/>
    </source>
</evidence>
<proteinExistence type="predicted"/>
<organism evidence="2 3">
    <name type="scientific">Haemonchus contortus</name>
    <name type="common">Barber pole worm</name>
    <dbReference type="NCBI Taxonomy" id="6289"/>
    <lineage>
        <taxon>Eukaryota</taxon>
        <taxon>Metazoa</taxon>
        <taxon>Ecdysozoa</taxon>
        <taxon>Nematoda</taxon>
        <taxon>Chromadorea</taxon>
        <taxon>Rhabditida</taxon>
        <taxon>Rhabditina</taxon>
        <taxon>Rhabditomorpha</taxon>
        <taxon>Strongyloidea</taxon>
        <taxon>Trichostrongylidae</taxon>
        <taxon>Haemonchus</taxon>
    </lineage>
</organism>
<name>A0A7I4Y8T7_HAECO</name>
<feature type="compositionally biased region" description="Basic and acidic residues" evidence="1">
    <location>
        <begin position="79"/>
        <end position="101"/>
    </location>
</feature>
<feature type="compositionally biased region" description="Polar residues" evidence="1">
    <location>
        <begin position="65"/>
        <end position="78"/>
    </location>
</feature>